<organism evidence="9 10">
    <name type="scientific">Tetraodon nigroviridis</name>
    <name type="common">Spotted green pufferfish</name>
    <name type="synonym">Chelonodon nigroviridis</name>
    <dbReference type="NCBI Taxonomy" id="99883"/>
    <lineage>
        <taxon>Eukaryota</taxon>
        <taxon>Metazoa</taxon>
        <taxon>Chordata</taxon>
        <taxon>Craniata</taxon>
        <taxon>Vertebrata</taxon>
        <taxon>Euteleostomi</taxon>
        <taxon>Actinopterygii</taxon>
        <taxon>Neopterygii</taxon>
        <taxon>Teleostei</taxon>
        <taxon>Neoteleostei</taxon>
        <taxon>Acanthomorphata</taxon>
        <taxon>Eupercaria</taxon>
        <taxon>Tetraodontiformes</taxon>
        <taxon>Tetradontoidea</taxon>
        <taxon>Tetraodontidae</taxon>
        <taxon>Tetraodon</taxon>
    </lineage>
</organism>
<evidence type="ECO:0000256" key="6">
    <source>
        <dbReference type="SAM" id="MobiDB-lite"/>
    </source>
</evidence>
<dbReference type="CDD" id="cd15716">
    <property type="entry name" value="FYVE_RBNS5"/>
    <property type="match status" value="1"/>
</dbReference>
<dbReference type="Gene3D" id="4.10.860.20">
    <property type="entry name" value="Rabenosyn, Rab binding domain"/>
    <property type="match status" value="2"/>
</dbReference>
<reference evidence="9" key="3">
    <citation type="submission" date="2025-09" db="UniProtKB">
        <authorList>
            <consortium name="Ensembl"/>
        </authorList>
    </citation>
    <scope>IDENTIFICATION</scope>
</reference>
<evidence type="ECO:0000256" key="3">
    <source>
        <dbReference type="ARBA" id="ARBA00022833"/>
    </source>
</evidence>
<feature type="compositionally biased region" description="Acidic residues" evidence="6">
    <location>
        <begin position="588"/>
        <end position="600"/>
    </location>
</feature>
<feature type="compositionally biased region" description="Basic and acidic residues" evidence="6">
    <location>
        <begin position="606"/>
        <end position="623"/>
    </location>
</feature>
<dbReference type="InterPro" id="IPR011011">
    <property type="entry name" value="Znf_FYVE_PHD"/>
</dbReference>
<dbReference type="SUPFAM" id="SSF57903">
    <property type="entry name" value="FYVE/PHD zinc finger"/>
    <property type="match status" value="1"/>
</dbReference>
<dbReference type="Pfam" id="PF16601">
    <property type="entry name" value="NPF"/>
    <property type="match status" value="1"/>
</dbReference>
<dbReference type="Ensembl" id="ENSTNIT00000021315.1">
    <property type="protein sequence ID" value="ENSTNIP00000021082.1"/>
    <property type="gene ID" value="ENSTNIG00000017921.1"/>
</dbReference>
<dbReference type="InterPro" id="IPR013083">
    <property type="entry name" value="Znf_RING/FYVE/PHD"/>
</dbReference>
<dbReference type="PANTHER" id="PTHR13510">
    <property type="entry name" value="FYVE-FINGER-CONTAINING RAB5 EFFECTOR PROTEIN RABENOSYN-5-RELATED"/>
    <property type="match status" value="1"/>
</dbReference>
<evidence type="ECO:0000259" key="7">
    <source>
        <dbReference type="PROSITE" id="PS50157"/>
    </source>
</evidence>
<dbReference type="PROSITE" id="PS50157">
    <property type="entry name" value="ZINC_FINGER_C2H2_2"/>
    <property type="match status" value="1"/>
</dbReference>
<evidence type="ECO:0000256" key="1">
    <source>
        <dbReference type="ARBA" id="ARBA00022723"/>
    </source>
</evidence>
<feature type="coiled-coil region" evidence="5">
    <location>
        <begin position="459"/>
        <end position="493"/>
    </location>
</feature>
<dbReference type="PROSITE" id="PS00028">
    <property type="entry name" value="ZINC_FINGER_C2H2_1"/>
    <property type="match status" value="1"/>
</dbReference>
<keyword evidence="1" id="KW-0479">Metal-binding</keyword>
<accession>H3DKN5</accession>
<sequence>PPPFESSGEVKEGFLCPLCLKDLQSFYQLQEHYEEEHSGDERHVRGQLKSLVQKAKKAKDKLLKRDERPDTGSYESFYYGGVDPYMWEPQELGATRSHVEYFKKHRAARIDHYVIEVNKLIIRLEKLTSFDRVGSDAAKIRAVEKSVVSWVNDSDVPFCPDCGNKFNIRNRRHHCRLCGSIMCRKCMEFVPLPLAQKLISGTREALCIAGSPVHSQSLPSVTSMLEEKDDEKIRCCHHCMDKLLKRQEKLEEKDHVPDVVKLYERLRMCMEKVDEKAPEYIRMAESLNAGETTYNLDTAGGLRLEVQKYYELIDALSKKILTLGLKGDPPPHPKAVQLQRMIRYSATLFVQEKLLGLMSLPTKEKYEELKEKRKEEQEKRLQQERLAAQESLRRRQESERKRAPPGTNGELPLAPRAPRMTKAQGWLPSAESANTRTELDDPLLQQIENIQSFLRQAREARRMDEVAMLEENLRQLQDEYDQQQTSLAIALSQQMAEEQSLGGVVGEANERWGGGSVKPSVSWEQSLRSSPVVIFPVEEDNDGESLTPKPEVPGAGAQEESPPRLRSLGGHVTPPGGEGQNGNSLNPFDEEDSTPVEEESSNPFLEDIKREHEETTNGKKEYNPFDEDEEEGEDKQANAVPGNPFEEEEEDDSDAVNPFLDTTGSSPGVSTNPFDEDDDDEVVPDVDVIEEELLLQQIDNIRAYIFDAKLSGRLDEVELLSQNLRELQLTLQEQKKKEH</sequence>
<evidence type="ECO:0000259" key="8">
    <source>
        <dbReference type="PROSITE" id="PS50178"/>
    </source>
</evidence>
<dbReference type="Proteomes" id="UP000007303">
    <property type="component" value="Unassembled WGS sequence"/>
</dbReference>
<feature type="compositionally biased region" description="Polar residues" evidence="6">
    <location>
        <begin position="660"/>
        <end position="673"/>
    </location>
</feature>
<name>H3DKN5_TETNG</name>
<dbReference type="InterPro" id="IPR036531">
    <property type="entry name" value="Rbsn_Rab-bd_sf"/>
</dbReference>
<dbReference type="STRING" id="99883.ENSTNIP00000021082"/>
<feature type="compositionally biased region" description="Basic and acidic residues" evidence="6">
    <location>
        <begin position="369"/>
        <end position="383"/>
    </location>
</feature>
<feature type="domain" description="C2H2-type" evidence="7">
    <location>
        <begin position="14"/>
        <end position="42"/>
    </location>
</feature>
<feature type="domain" description="FYVE-type" evidence="8">
    <location>
        <begin position="153"/>
        <end position="244"/>
    </location>
</feature>
<dbReference type="Gene3D" id="3.30.40.10">
    <property type="entry name" value="Zinc/RING finger domain, C3HC4 (zinc finger)"/>
    <property type="match status" value="1"/>
</dbReference>
<proteinExistence type="predicted"/>
<dbReference type="OMA" id="QKMYEFI"/>
<reference evidence="10" key="1">
    <citation type="journal article" date="2004" name="Nature">
        <title>Genome duplication in the teleost fish Tetraodon nigroviridis reveals the early vertebrate proto-karyotype.</title>
        <authorList>
            <person name="Jaillon O."/>
            <person name="Aury J.-M."/>
            <person name="Brunet F."/>
            <person name="Petit J.-L."/>
            <person name="Stange-Thomann N."/>
            <person name="Mauceli E."/>
            <person name="Bouneau L."/>
            <person name="Fischer C."/>
            <person name="Ozouf-Costaz C."/>
            <person name="Bernot A."/>
            <person name="Nicaud S."/>
            <person name="Jaffe D."/>
            <person name="Fisher S."/>
            <person name="Lutfalla G."/>
            <person name="Dossat C."/>
            <person name="Segurens B."/>
            <person name="Dasilva C."/>
            <person name="Salanoubat M."/>
            <person name="Levy M."/>
            <person name="Boudet N."/>
            <person name="Castellano S."/>
            <person name="Anthouard V."/>
            <person name="Jubin C."/>
            <person name="Castelli V."/>
            <person name="Katinka M."/>
            <person name="Vacherie B."/>
            <person name="Biemont C."/>
            <person name="Skalli Z."/>
            <person name="Cattolico L."/>
            <person name="Poulain J."/>
            <person name="De Berardinis V."/>
            <person name="Cruaud C."/>
            <person name="Duprat S."/>
            <person name="Brottier P."/>
            <person name="Coutanceau J.-P."/>
            <person name="Gouzy J."/>
            <person name="Parra G."/>
            <person name="Lardier G."/>
            <person name="Chapple C."/>
            <person name="McKernan K.J."/>
            <person name="McEwan P."/>
            <person name="Bosak S."/>
            <person name="Kellis M."/>
            <person name="Volff J.-N."/>
            <person name="Guigo R."/>
            <person name="Zody M.C."/>
            <person name="Mesirov J."/>
            <person name="Lindblad-Toh K."/>
            <person name="Birren B."/>
            <person name="Nusbaum C."/>
            <person name="Kahn D."/>
            <person name="Robinson-Rechavi M."/>
            <person name="Laudet V."/>
            <person name="Schachter V."/>
            <person name="Quetier F."/>
            <person name="Saurin W."/>
            <person name="Scarpelli C."/>
            <person name="Wincker P."/>
            <person name="Lander E.S."/>
            <person name="Weissenbach J."/>
            <person name="Roest Crollius H."/>
        </authorList>
    </citation>
    <scope>NUCLEOTIDE SEQUENCE [LARGE SCALE GENOMIC DNA]</scope>
</reference>
<dbReference type="AlphaFoldDB" id="H3DKN5"/>
<evidence type="ECO:0000313" key="10">
    <source>
        <dbReference type="Proteomes" id="UP000007303"/>
    </source>
</evidence>
<dbReference type="InterPro" id="IPR017455">
    <property type="entry name" value="Znf_FYVE-rel"/>
</dbReference>
<dbReference type="InterPro" id="IPR021565">
    <property type="entry name" value="Rbsn_Rab-bd"/>
</dbReference>
<dbReference type="Pfam" id="PF11464">
    <property type="entry name" value="Rbsn"/>
    <property type="match status" value="2"/>
</dbReference>
<dbReference type="PANTHER" id="PTHR13510:SF44">
    <property type="entry name" value="RABENOSYN-5"/>
    <property type="match status" value="1"/>
</dbReference>
<evidence type="ECO:0000256" key="4">
    <source>
        <dbReference type="PROSITE-ProRule" id="PRU00042"/>
    </source>
</evidence>
<feature type="region of interest" description="Disordered" evidence="6">
    <location>
        <begin position="369"/>
        <end position="440"/>
    </location>
</feature>
<dbReference type="SUPFAM" id="SSF140125">
    <property type="entry name" value="Rabenosyn-5 Rab-binding domain-like"/>
    <property type="match status" value="2"/>
</dbReference>
<evidence type="ECO:0000256" key="2">
    <source>
        <dbReference type="ARBA" id="ARBA00022771"/>
    </source>
</evidence>
<dbReference type="Pfam" id="PF01363">
    <property type="entry name" value="FYVE"/>
    <property type="match status" value="1"/>
</dbReference>
<evidence type="ECO:0000256" key="5">
    <source>
        <dbReference type="SAM" id="Coils"/>
    </source>
</evidence>
<evidence type="ECO:0000313" key="9">
    <source>
        <dbReference type="Ensembl" id="ENSTNIP00000021082.1"/>
    </source>
</evidence>
<dbReference type="GO" id="GO:0008270">
    <property type="term" value="F:zinc ion binding"/>
    <property type="evidence" value="ECO:0007669"/>
    <property type="project" value="UniProtKB-KW"/>
</dbReference>
<keyword evidence="2 4" id="KW-0863">Zinc-finger</keyword>
<dbReference type="HOGENOM" id="CLU_020798_2_0_1"/>
<dbReference type="InterPro" id="IPR052727">
    <property type="entry name" value="Rab4/Rab5_effector"/>
</dbReference>
<feature type="compositionally biased region" description="Acidic residues" evidence="6">
    <location>
        <begin position="645"/>
        <end position="654"/>
    </location>
</feature>
<keyword evidence="5" id="KW-0175">Coiled coil</keyword>
<dbReference type="InterPro" id="IPR013087">
    <property type="entry name" value="Znf_C2H2_type"/>
</dbReference>
<feature type="region of interest" description="Disordered" evidence="6">
    <location>
        <begin position="538"/>
        <end position="680"/>
    </location>
</feature>
<dbReference type="InterPro" id="IPR000306">
    <property type="entry name" value="Znf_FYVE"/>
</dbReference>
<feature type="compositionally biased region" description="Acidic residues" evidence="6">
    <location>
        <begin position="624"/>
        <end position="633"/>
    </location>
</feature>
<dbReference type="PROSITE" id="PS50178">
    <property type="entry name" value="ZF_FYVE"/>
    <property type="match status" value="1"/>
</dbReference>
<feature type="compositionally biased region" description="Basic and acidic residues" evidence="6">
    <location>
        <begin position="391"/>
        <end position="402"/>
    </location>
</feature>
<dbReference type="InParanoid" id="H3DKN5"/>
<protein>
    <submittedName>
        <fullName evidence="9">Rabenosyn, RAB effector</fullName>
    </submittedName>
</protein>
<reference evidence="9" key="2">
    <citation type="submission" date="2025-08" db="UniProtKB">
        <authorList>
            <consortium name="Ensembl"/>
        </authorList>
    </citation>
    <scope>IDENTIFICATION</scope>
</reference>
<dbReference type="GeneTree" id="ENSGT00390000007159"/>
<keyword evidence="3" id="KW-0862">Zinc</keyword>
<dbReference type="SMART" id="SM00064">
    <property type="entry name" value="FYVE"/>
    <property type="match status" value="1"/>
</dbReference>
<keyword evidence="10" id="KW-1185">Reference proteome</keyword>